<dbReference type="Pfam" id="PF09957">
    <property type="entry name" value="VapB_antitoxin"/>
    <property type="match status" value="1"/>
</dbReference>
<comment type="caution">
    <text evidence="1">The sequence shown here is derived from an EMBL/GenBank/DDBJ whole genome shotgun (WGS) entry which is preliminary data.</text>
</comment>
<evidence type="ECO:0000313" key="1">
    <source>
        <dbReference type="EMBL" id="MEB3963523.1"/>
    </source>
</evidence>
<proteinExistence type="predicted"/>
<dbReference type="Proteomes" id="UP001352223">
    <property type="component" value="Unassembled WGS sequence"/>
</dbReference>
<dbReference type="EMBL" id="JAOZYB010000246">
    <property type="protein sequence ID" value="MEB3963523.1"/>
    <property type="molecule type" value="Genomic_DNA"/>
</dbReference>
<dbReference type="RefSeq" id="WP_324771258.1">
    <property type="nucleotide sequence ID" value="NZ_BAAATS010000017.1"/>
</dbReference>
<name>A0ABU6CFN5_9ACTN</name>
<accession>A0ABU6CFN5</accession>
<gene>
    <name evidence="1" type="ORF">OKJ48_25240</name>
</gene>
<dbReference type="InterPro" id="IPR019239">
    <property type="entry name" value="VapB_antitoxin"/>
</dbReference>
<organism evidence="1 2">
    <name type="scientific">Streptomyces kunmingensis</name>
    <dbReference type="NCBI Taxonomy" id="68225"/>
    <lineage>
        <taxon>Bacteria</taxon>
        <taxon>Bacillati</taxon>
        <taxon>Actinomycetota</taxon>
        <taxon>Actinomycetes</taxon>
        <taxon>Kitasatosporales</taxon>
        <taxon>Streptomycetaceae</taxon>
        <taxon>Streptomyces</taxon>
    </lineage>
</organism>
<reference evidence="1 2" key="1">
    <citation type="submission" date="2022-10" db="EMBL/GenBank/DDBJ databases">
        <authorList>
            <person name="Xie J."/>
            <person name="Shen N."/>
        </authorList>
    </citation>
    <scope>NUCLEOTIDE SEQUENCE [LARGE SCALE GENOMIC DNA]</scope>
    <source>
        <strain evidence="1 2">DSM 41681</strain>
    </source>
</reference>
<sequence>MKRTGINLDDQLVADAAKVLGTRTEAETVDAALREVLATRRRVLELTCPGTPGVAGESS</sequence>
<keyword evidence="2" id="KW-1185">Reference proteome</keyword>
<evidence type="ECO:0000313" key="2">
    <source>
        <dbReference type="Proteomes" id="UP001352223"/>
    </source>
</evidence>
<protein>
    <submittedName>
        <fullName evidence="1">Type II toxin-antitoxin system VapB family antitoxin</fullName>
    </submittedName>
</protein>